<protein>
    <submittedName>
        <fullName evidence="2">Uncharacterized protein</fullName>
    </submittedName>
</protein>
<evidence type="ECO:0000256" key="1">
    <source>
        <dbReference type="SAM" id="SignalP"/>
    </source>
</evidence>
<organism evidence="2 3">
    <name type="scientific">Tenacibaculum pelagium</name>
    <dbReference type="NCBI Taxonomy" id="2759527"/>
    <lineage>
        <taxon>Bacteria</taxon>
        <taxon>Pseudomonadati</taxon>
        <taxon>Bacteroidota</taxon>
        <taxon>Flavobacteriia</taxon>
        <taxon>Flavobacteriales</taxon>
        <taxon>Flavobacteriaceae</taxon>
        <taxon>Tenacibaculum</taxon>
    </lineage>
</organism>
<gene>
    <name evidence="2" type="ORF">H3Z83_06640</name>
</gene>
<reference evidence="2 3" key="1">
    <citation type="submission" date="2020-07" db="EMBL/GenBank/DDBJ databases">
        <title>Bacterium isolated from marine sediment.</title>
        <authorList>
            <person name="Shang D."/>
            <person name="Du Z.-J."/>
        </authorList>
    </citation>
    <scope>NUCLEOTIDE SEQUENCE [LARGE SCALE GENOMIC DNA]</scope>
    <source>
        <strain evidence="2 3">S7007</strain>
    </source>
</reference>
<dbReference type="EMBL" id="JACGLS010000002">
    <property type="protein sequence ID" value="MBA6156196.1"/>
    <property type="molecule type" value="Genomic_DNA"/>
</dbReference>
<dbReference type="RefSeq" id="WP_182124699.1">
    <property type="nucleotide sequence ID" value="NZ_JACGLS010000002.1"/>
</dbReference>
<feature type="signal peptide" evidence="1">
    <location>
        <begin position="1"/>
        <end position="18"/>
    </location>
</feature>
<dbReference type="AlphaFoldDB" id="A0A839ANX0"/>
<accession>A0A839ANX0</accession>
<comment type="caution">
    <text evidence="2">The sequence shown here is derived from an EMBL/GenBank/DDBJ whole genome shotgun (WGS) entry which is preliminary data.</text>
</comment>
<name>A0A839ANX0_9FLAO</name>
<keyword evidence="1" id="KW-0732">Signal</keyword>
<evidence type="ECO:0000313" key="2">
    <source>
        <dbReference type="EMBL" id="MBA6156196.1"/>
    </source>
</evidence>
<evidence type="ECO:0000313" key="3">
    <source>
        <dbReference type="Proteomes" id="UP000563906"/>
    </source>
</evidence>
<dbReference type="Proteomes" id="UP000563906">
    <property type="component" value="Unassembled WGS sequence"/>
</dbReference>
<sequence>MKRLLLLTTVLLSFNSFAQSTDLDRERFHVSYVKLPTDPVVENDKRTYSINLNGVTIQGFSKVNAPGTIDVKYNFSGTNVNNAEIKKIKHEKKNKDGKVISTTYTYKAQAKFTSSATINVINAITVESYEKSFQESADYTSKEFDSYYRAEKYYKDNKYDIKSNYRSQQKKSIKRVIESYLNSRYGYRPYSTSSEFLWILGSKRHPEHQKHHENYNKMKNIFVKMKHDEPMDDITKELGSVIEYFNGVIARYPGTKRKMRKVKYASYFNLANIYYYLDMPEKVKENAQKIIDNGYDKSDGKRFLREAEALAKLLDKNKMKSRHMKVLTEDISNMKEEEDAKEVSQQPKTAFNLELNKAYLITQKNDTVLVDMNTSDIAKIGYDLRTIQYDTNGTPIGTRIKKAKGCKELLFVDGLHYKNIKFKESSIKSGSVSVGQAAFGSATDKLCKVLFESDKIGLYKFNNKELVIVPAGSENGKSTLGMSFVFGFKKNLAKLAKDCPEVAKQAKEKAYKNTEESLLKFCNDLSNCKSDQASK</sequence>
<keyword evidence="3" id="KW-1185">Reference proteome</keyword>
<feature type="chain" id="PRO_5032908379" evidence="1">
    <location>
        <begin position="19"/>
        <end position="535"/>
    </location>
</feature>
<proteinExistence type="predicted"/>